<dbReference type="AlphaFoldDB" id="A0A8X6Y4W4"/>
<protein>
    <submittedName>
        <fullName evidence="1">CCHC-type domain-containing protein</fullName>
    </submittedName>
</protein>
<dbReference type="EMBL" id="BMAV01015827">
    <property type="protein sequence ID" value="GFY66115.1"/>
    <property type="molecule type" value="Genomic_DNA"/>
</dbReference>
<keyword evidence="2" id="KW-1185">Reference proteome</keyword>
<accession>A0A8X6Y4W4</accession>
<evidence type="ECO:0000313" key="2">
    <source>
        <dbReference type="Proteomes" id="UP000886998"/>
    </source>
</evidence>
<comment type="caution">
    <text evidence="1">The sequence shown here is derived from an EMBL/GenBank/DDBJ whole genome shotgun (WGS) entry which is preliminary data.</text>
</comment>
<organism evidence="1 2">
    <name type="scientific">Trichonephila inaurata madagascariensis</name>
    <dbReference type="NCBI Taxonomy" id="2747483"/>
    <lineage>
        <taxon>Eukaryota</taxon>
        <taxon>Metazoa</taxon>
        <taxon>Ecdysozoa</taxon>
        <taxon>Arthropoda</taxon>
        <taxon>Chelicerata</taxon>
        <taxon>Arachnida</taxon>
        <taxon>Araneae</taxon>
        <taxon>Araneomorphae</taxon>
        <taxon>Entelegynae</taxon>
        <taxon>Araneoidea</taxon>
        <taxon>Nephilidae</taxon>
        <taxon>Trichonephila</taxon>
        <taxon>Trichonephila inaurata</taxon>
    </lineage>
</organism>
<evidence type="ECO:0000313" key="1">
    <source>
        <dbReference type="EMBL" id="GFY66115.1"/>
    </source>
</evidence>
<sequence length="163" mass="18699">MSQEDKVSHLMKGAAEDLFQALLDRGVHTSGDFTRWCLYIEEIKQKKLRSCKFERLPNVIPIVTHDEVTDLMSLIRQVFREEMQHVFSQPLNIKQAELQSIEAIIKDEVDRSFATITSQPITASQQFFSFAQRPILKIPRRPTTYAARSPMFGPPPNTGHGKK</sequence>
<gene>
    <name evidence="1" type="primary">AVEN_229643_1</name>
    <name evidence="1" type="ORF">TNIN_423761</name>
</gene>
<name>A0A8X6Y4W4_9ARAC</name>
<proteinExistence type="predicted"/>
<reference evidence="1" key="1">
    <citation type="submission" date="2020-08" db="EMBL/GenBank/DDBJ databases">
        <title>Multicomponent nature underlies the extraordinary mechanical properties of spider dragline silk.</title>
        <authorList>
            <person name="Kono N."/>
            <person name="Nakamura H."/>
            <person name="Mori M."/>
            <person name="Yoshida Y."/>
            <person name="Ohtoshi R."/>
            <person name="Malay A.D."/>
            <person name="Moran D.A.P."/>
            <person name="Tomita M."/>
            <person name="Numata K."/>
            <person name="Arakawa K."/>
        </authorList>
    </citation>
    <scope>NUCLEOTIDE SEQUENCE</scope>
</reference>
<dbReference type="Proteomes" id="UP000886998">
    <property type="component" value="Unassembled WGS sequence"/>
</dbReference>
<dbReference type="OrthoDB" id="6433236at2759"/>